<name>A0A9W7C0T4_9STRA</name>
<dbReference type="AlphaFoldDB" id="A0A9W7C0T4"/>
<gene>
    <name evidence="3" type="ORF">TrVE_jg6089</name>
</gene>
<dbReference type="InterPro" id="IPR003034">
    <property type="entry name" value="SAP_dom"/>
</dbReference>
<dbReference type="PANTHER" id="PTHR24216:SF8">
    <property type="entry name" value="PAXILLIN, ISOFORM F"/>
    <property type="match status" value="1"/>
</dbReference>
<sequence>MSFEFDDDLSSSPQRPNIPLSNSNPKINKHVRTLKSISVNCSVLPPTPTEPHKMKVGQLRQELMRRNLDTTGLKRQLLERLLDTIEKENVNNNSSATTNSKSSSSSSSSSKGLNPRPPPLSVLNDAARQHFNPSSPPSLPPPPNNLTLSLLNRSLRPSSLSLPPRPPTSTPFSSLHLPLQESLLGFTPCGQYTITVTSDLKTLNLYYVHLSSTPQILSPPPKRKFNTWDLDTSLNISSTSSPSPPPSPLPPQSLRLTLHSSSPASYAFPGLSQAQSHAFRCLENDVTVLPYCVLLNERVYVSQVLRYGRVGGGDTPGRGRGEVLECAVMGGVKGGDGRSRGECCGGSGCCWHMEREEDEEVAGGVRFKEECMVDSKLGTVVMHENKECVWMTVVGEMGGEEEEMKKKKKVKGNDDGNSSSSSSSSVNSATSHPFSSPQTFLRKPKLSLGNTYMNLEPPLNWSSFCSSCGLPAPPQACSLSIIKQSNISFEPLIRSVMSEVEVFKKARLTDYAADLVGSKFGGTSIVIAMVLEIEPRDAHLHIHQGRVPLLVKGVVVSVSWQEPSSPFKIIQWVNPPPFHGSKKLPRAGESTQRLHMLAKSLAAKHRKKHIKTQCVKLDNEEILKLQSKEVIVNSAMPLFNVTM</sequence>
<dbReference type="PROSITE" id="PS50800">
    <property type="entry name" value="SAP"/>
    <property type="match status" value="1"/>
</dbReference>
<organism evidence="3 4">
    <name type="scientific">Triparma verrucosa</name>
    <dbReference type="NCBI Taxonomy" id="1606542"/>
    <lineage>
        <taxon>Eukaryota</taxon>
        <taxon>Sar</taxon>
        <taxon>Stramenopiles</taxon>
        <taxon>Ochrophyta</taxon>
        <taxon>Bolidophyceae</taxon>
        <taxon>Parmales</taxon>
        <taxon>Triparmaceae</taxon>
        <taxon>Triparma</taxon>
    </lineage>
</organism>
<reference evidence="4" key="1">
    <citation type="journal article" date="2023" name="Commun. Biol.">
        <title>Genome analysis of Parmales, the sister group of diatoms, reveals the evolutionary specialization of diatoms from phago-mixotrophs to photoautotrophs.</title>
        <authorList>
            <person name="Ban H."/>
            <person name="Sato S."/>
            <person name="Yoshikawa S."/>
            <person name="Yamada K."/>
            <person name="Nakamura Y."/>
            <person name="Ichinomiya M."/>
            <person name="Sato N."/>
            <person name="Blanc-Mathieu R."/>
            <person name="Endo H."/>
            <person name="Kuwata A."/>
            <person name="Ogata H."/>
        </authorList>
    </citation>
    <scope>NUCLEOTIDE SEQUENCE [LARGE SCALE GENOMIC DNA]</scope>
    <source>
        <strain evidence="4">NIES 3699</strain>
    </source>
</reference>
<feature type="compositionally biased region" description="Low complexity" evidence="1">
    <location>
        <begin position="91"/>
        <end position="111"/>
    </location>
</feature>
<evidence type="ECO:0000313" key="4">
    <source>
        <dbReference type="Proteomes" id="UP001165160"/>
    </source>
</evidence>
<feature type="region of interest" description="Disordered" evidence="1">
    <location>
        <begin position="400"/>
        <end position="438"/>
    </location>
</feature>
<dbReference type="InterPro" id="IPR036361">
    <property type="entry name" value="SAP_dom_sf"/>
</dbReference>
<feature type="compositionally biased region" description="Polar residues" evidence="1">
    <location>
        <begin position="426"/>
        <end position="438"/>
    </location>
</feature>
<dbReference type="SMART" id="SM00513">
    <property type="entry name" value="SAP"/>
    <property type="match status" value="1"/>
</dbReference>
<protein>
    <recommendedName>
        <fullName evidence="2">SAP domain-containing protein</fullName>
    </recommendedName>
</protein>
<feature type="domain" description="SAP" evidence="2">
    <location>
        <begin position="51"/>
        <end position="85"/>
    </location>
</feature>
<dbReference type="EMBL" id="BRXX01000240">
    <property type="protein sequence ID" value="GMH99891.1"/>
    <property type="molecule type" value="Genomic_DNA"/>
</dbReference>
<dbReference type="SUPFAM" id="SSF68906">
    <property type="entry name" value="SAP domain"/>
    <property type="match status" value="1"/>
</dbReference>
<dbReference type="Gene3D" id="1.10.720.30">
    <property type="entry name" value="SAP domain"/>
    <property type="match status" value="1"/>
</dbReference>
<evidence type="ECO:0000259" key="2">
    <source>
        <dbReference type="PROSITE" id="PS50800"/>
    </source>
</evidence>
<feature type="region of interest" description="Disordered" evidence="1">
    <location>
        <begin position="89"/>
        <end position="149"/>
    </location>
</feature>
<proteinExistence type="predicted"/>
<keyword evidence="4" id="KW-1185">Reference proteome</keyword>
<feature type="compositionally biased region" description="Polar residues" evidence="1">
    <location>
        <begin position="10"/>
        <end position="26"/>
    </location>
</feature>
<evidence type="ECO:0000313" key="3">
    <source>
        <dbReference type="EMBL" id="GMH99891.1"/>
    </source>
</evidence>
<dbReference type="Pfam" id="PF02037">
    <property type="entry name" value="SAP"/>
    <property type="match status" value="1"/>
</dbReference>
<feature type="compositionally biased region" description="Pro residues" evidence="1">
    <location>
        <begin position="134"/>
        <end position="144"/>
    </location>
</feature>
<evidence type="ECO:0000256" key="1">
    <source>
        <dbReference type="SAM" id="MobiDB-lite"/>
    </source>
</evidence>
<dbReference type="PANTHER" id="PTHR24216">
    <property type="entry name" value="PAXILLIN-RELATED"/>
    <property type="match status" value="1"/>
</dbReference>
<feature type="region of interest" description="Disordered" evidence="1">
    <location>
        <begin position="1"/>
        <end position="27"/>
    </location>
</feature>
<accession>A0A9W7C0T4</accession>
<comment type="caution">
    <text evidence="3">The sequence shown here is derived from an EMBL/GenBank/DDBJ whole genome shotgun (WGS) entry which is preliminary data.</text>
</comment>
<dbReference type="Proteomes" id="UP001165160">
    <property type="component" value="Unassembled WGS sequence"/>
</dbReference>